<dbReference type="Gramene" id="OBART03G01570.1">
    <property type="protein sequence ID" value="OBART03G01570.1"/>
    <property type="gene ID" value="OBART03G01570"/>
</dbReference>
<name>A0A0D3FD37_9ORYZ</name>
<keyword evidence="2" id="KW-1185">Reference proteome</keyword>
<dbReference type="Proteomes" id="UP000026960">
    <property type="component" value="Chromosome 3"/>
</dbReference>
<evidence type="ECO:0000313" key="2">
    <source>
        <dbReference type="Proteomes" id="UP000026960"/>
    </source>
</evidence>
<sequence length="108" mass="12537">MTVAYWNSLQNISQLSTGWWVGMTVSTTRYEAGKQNCSSLNWKLIESGWAARKIMVQQAAARLPLSNAVRISFLVWVQEDSCGRLKYFACLWQRPLIYPWMTMWALKI</sequence>
<protein>
    <submittedName>
        <fullName evidence="1">Uncharacterized protein</fullName>
    </submittedName>
</protein>
<evidence type="ECO:0000313" key="1">
    <source>
        <dbReference type="EnsemblPlants" id="OBART03G01570.1"/>
    </source>
</evidence>
<dbReference type="PaxDb" id="65489-OBART03G01570.1"/>
<accession>A0A0D3FD37</accession>
<dbReference type="HOGENOM" id="CLU_2200970_0_0_1"/>
<dbReference type="AlphaFoldDB" id="A0A0D3FD37"/>
<dbReference type="EnsemblPlants" id="OBART03G01570.1">
    <property type="protein sequence ID" value="OBART03G01570.1"/>
    <property type="gene ID" value="OBART03G01570"/>
</dbReference>
<proteinExistence type="predicted"/>
<reference evidence="1" key="1">
    <citation type="journal article" date="2009" name="Rice">
        <title>De Novo Next Generation Sequencing of Plant Genomes.</title>
        <authorList>
            <person name="Rounsley S."/>
            <person name="Marri P.R."/>
            <person name="Yu Y."/>
            <person name="He R."/>
            <person name="Sisneros N."/>
            <person name="Goicoechea J.L."/>
            <person name="Lee S.J."/>
            <person name="Angelova A."/>
            <person name="Kudrna D."/>
            <person name="Luo M."/>
            <person name="Affourtit J."/>
            <person name="Desany B."/>
            <person name="Knight J."/>
            <person name="Niazi F."/>
            <person name="Egholm M."/>
            <person name="Wing R.A."/>
        </authorList>
    </citation>
    <scope>NUCLEOTIDE SEQUENCE [LARGE SCALE GENOMIC DNA]</scope>
    <source>
        <strain evidence="1">cv. IRGC 105608</strain>
    </source>
</reference>
<reference evidence="1" key="2">
    <citation type="submission" date="2015-03" db="UniProtKB">
        <authorList>
            <consortium name="EnsemblPlants"/>
        </authorList>
    </citation>
    <scope>IDENTIFICATION</scope>
</reference>
<organism evidence="1">
    <name type="scientific">Oryza barthii</name>
    <dbReference type="NCBI Taxonomy" id="65489"/>
    <lineage>
        <taxon>Eukaryota</taxon>
        <taxon>Viridiplantae</taxon>
        <taxon>Streptophyta</taxon>
        <taxon>Embryophyta</taxon>
        <taxon>Tracheophyta</taxon>
        <taxon>Spermatophyta</taxon>
        <taxon>Magnoliopsida</taxon>
        <taxon>Liliopsida</taxon>
        <taxon>Poales</taxon>
        <taxon>Poaceae</taxon>
        <taxon>BOP clade</taxon>
        <taxon>Oryzoideae</taxon>
        <taxon>Oryzeae</taxon>
        <taxon>Oryzinae</taxon>
        <taxon>Oryza</taxon>
    </lineage>
</organism>